<accession>A0A9N9NMQ1</accession>
<comment type="caution">
    <text evidence="1">The sequence shown here is derived from an EMBL/GenBank/DDBJ whole genome shotgun (WGS) entry which is preliminary data.</text>
</comment>
<proteinExistence type="predicted"/>
<evidence type="ECO:0000313" key="1">
    <source>
        <dbReference type="EMBL" id="CAG8742887.1"/>
    </source>
</evidence>
<protein>
    <submittedName>
        <fullName evidence="1">11943_t:CDS:1</fullName>
    </submittedName>
</protein>
<dbReference type="OrthoDB" id="2430077at2759"/>
<evidence type="ECO:0000313" key="2">
    <source>
        <dbReference type="Proteomes" id="UP000789508"/>
    </source>
</evidence>
<reference evidence="1" key="1">
    <citation type="submission" date="2021-06" db="EMBL/GenBank/DDBJ databases">
        <authorList>
            <person name="Kallberg Y."/>
            <person name="Tangrot J."/>
            <person name="Rosling A."/>
        </authorList>
    </citation>
    <scope>NUCLEOTIDE SEQUENCE</scope>
    <source>
        <strain evidence="1">FL130A</strain>
    </source>
</reference>
<dbReference type="AlphaFoldDB" id="A0A9N9NMQ1"/>
<keyword evidence="2" id="KW-1185">Reference proteome</keyword>
<dbReference type="Proteomes" id="UP000789508">
    <property type="component" value="Unassembled WGS sequence"/>
</dbReference>
<feature type="non-terminal residue" evidence="1">
    <location>
        <position position="45"/>
    </location>
</feature>
<organism evidence="1 2">
    <name type="scientific">Ambispora leptoticha</name>
    <dbReference type="NCBI Taxonomy" id="144679"/>
    <lineage>
        <taxon>Eukaryota</taxon>
        <taxon>Fungi</taxon>
        <taxon>Fungi incertae sedis</taxon>
        <taxon>Mucoromycota</taxon>
        <taxon>Glomeromycotina</taxon>
        <taxon>Glomeromycetes</taxon>
        <taxon>Archaeosporales</taxon>
        <taxon>Ambisporaceae</taxon>
        <taxon>Ambispora</taxon>
    </lineage>
</organism>
<dbReference type="EMBL" id="CAJVPS010036231">
    <property type="protein sequence ID" value="CAG8742887.1"/>
    <property type="molecule type" value="Genomic_DNA"/>
</dbReference>
<sequence>TIDLGADFSTMAEEFAKHLGWKINDDNHESQNINNVVSSIVRQVS</sequence>
<gene>
    <name evidence="1" type="ORF">ALEPTO_LOCUS13022</name>
</gene>
<feature type="non-terminal residue" evidence="1">
    <location>
        <position position="1"/>
    </location>
</feature>
<name>A0A9N9NMQ1_9GLOM</name>